<keyword evidence="1" id="KW-0175">Coiled coil</keyword>
<sequence>MSQETAPRNLTARILRLVGYLTDPKSGPGKWWMRFEGASTGAMARLATSPRYLRFAGRGLQKMFHLHRDAVDLTEEVLHFWRVPTLGDFNEVRAQLRRAEDRLEITTTQLELALELLAKLQAELARSARGAA</sequence>
<accession>A0A1I2I098</accession>
<dbReference type="EMBL" id="FOMX01000051">
    <property type="protein sequence ID" value="SFF35040.1"/>
    <property type="molecule type" value="Genomic_DNA"/>
</dbReference>
<protein>
    <submittedName>
        <fullName evidence="2">Uncharacterized protein</fullName>
    </submittedName>
</protein>
<organism evidence="2 3">
    <name type="scientific">Nannocystis exedens</name>
    <dbReference type="NCBI Taxonomy" id="54"/>
    <lineage>
        <taxon>Bacteria</taxon>
        <taxon>Pseudomonadati</taxon>
        <taxon>Myxococcota</taxon>
        <taxon>Polyangia</taxon>
        <taxon>Nannocystales</taxon>
        <taxon>Nannocystaceae</taxon>
        <taxon>Nannocystis</taxon>
    </lineage>
</organism>
<evidence type="ECO:0000313" key="3">
    <source>
        <dbReference type="Proteomes" id="UP000199400"/>
    </source>
</evidence>
<keyword evidence="3" id="KW-1185">Reference proteome</keyword>
<evidence type="ECO:0000256" key="1">
    <source>
        <dbReference type="SAM" id="Coils"/>
    </source>
</evidence>
<gene>
    <name evidence="2" type="ORF">SAMN02745121_08312</name>
</gene>
<dbReference type="AlphaFoldDB" id="A0A1I2I098"/>
<reference evidence="3" key="1">
    <citation type="submission" date="2016-10" db="EMBL/GenBank/DDBJ databases">
        <authorList>
            <person name="Varghese N."/>
            <person name="Submissions S."/>
        </authorList>
    </citation>
    <scope>NUCLEOTIDE SEQUENCE [LARGE SCALE GENOMIC DNA]</scope>
    <source>
        <strain evidence="3">ATCC 25963</strain>
    </source>
</reference>
<dbReference type="STRING" id="54.SAMN02745121_08312"/>
<dbReference type="RefSeq" id="WP_143141408.1">
    <property type="nucleotide sequence ID" value="NZ_FOMX01000051.1"/>
</dbReference>
<feature type="coiled-coil region" evidence="1">
    <location>
        <begin position="89"/>
        <end position="123"/>
    </location>
</feature>
<evidence type="ECO:0000313" key="2">
    <source>
        <dbReference type="EMBL" id="SFF35040.1"/>
    </source>
</evidence>
<name>A0A1I2I098_9BACT</name>
<proteinExistence type="predicted"/>
<dbReference type="Proteomes" id="UP000199400">
    <property type="component" value="Unassembled WGS sequence"/>
</dbReference>